<evidence type="ECO:0000313" key="1">
    <source>
        <dbReference type="EMBL" id="MBX49871.1"/>
    </source>
</evidence>
<protein>
    <submittedName>
        <fullName evidence="1">Uncharacterized protein</fullName>
    </submittedName>
</protein>
<name>A0A2P2P5I1_RHIMU</name>
<organism evidence="1">
    <name type="scientific">Rhizophora mucronata</name>
    <name type="common">Asiatic mangrove</name>
    <dbReference type="NCBI Taxonomy" id="61149"/>
    <lineage>
        <taxon>Eukaryota</taxon>
        <taxon>Viridiplantae</taxon>
        <taxon>Streptophyta</taxon>
        <taxon>Embryophyta</taxon>
        <taxon>Tracheophyta</taxon>
        <taxon>Spermatophyta</taxon>
        <taxon>Magnoliopsida</taxon>
        <taxon>eudicotyledons</taxon>
        <taxon>Gunneridae</taxon>
        <taxon>Pentapetalae</taxon>
        <taxon>rosids</taxon>
        <taxon>fabids</taxon>
        <taxon>Malpighiales</taxon>
        <taxon>Rhizophoraceae</taxon>
        <taxon>Rhizophora</taxon>
    </lineage>
</organism>
<reference evidence="1" key="1">
    <citation type="submission" date="2018-02" db="EMBL/GenBank/DDBJ databases">
        <title>Rhizophora mucronata_Transcriptome.</title>
        <authorList>
            <person name="Meera S.P."/>
            <person name="Sreeshan A."/>
            <person name="Augustine A."/>
        </authorList>
    </citation>
    <scope>NUCLEOTIDE SEQUENCE</scope>
    <source>
        <tissue evidence="1">Leaf</tissue>
    </source>
</reference>
<proteinExistence type="predicted"/>
<dbReference type="EMBL" id="GGEC01069387">
    <property type="protein sequence ID" value="MBX49871.1"/>
    <property type="molecule type" value="Transcribed_RNA"/>
</dbReference>
<accession>A0A2P2P5I1</accession>
<sequence>MKQSSRLRHR</sequence>